<protein>
    <submittedName>
        <fullName evidence="1">Uncharacterized protein</fullName>
    </submittedName>
</protein>
<keyword evidence="2" id="KW-1185">Reference proteome</keyword>
<dbReference type="EMBL" id="UYJE01002495">
    <property type="protein sequence ID" value="VDI11276.1"/>
    <property type="molecule type" value="Genomic_DNA"/>
</dbReference>
<name>A0A8B6CWM9_MYTGA</name>
<reference evidence="1" key="1">
    <citation type="submission" date="2018-11" db="EMBL/GenBank/DDBJ databases">
        <authorList>
            <person name="Alioto T."/>
            <person name="Alioto T."/>
        </authorList>
    </citation>
    <scope>NUCLEOTIDE SEQUENCE</scope>
</reference>
<evidence type="ECO:0000313" key="1">
    <source>
        <dbReference type="EMBL" id="VDI11276.1"/>
    </source>
</evidence>
<organism evidence="1 2">
    <name type="scientific">Mytilus galloprovincialis</name>
    <name type="common">Mediterranean mussel</name>
    <dbReference type="NCBI Taxonomy" id="29158"/>
    <lineage>
        <taxon>Eukaryota</taxon>
        <taxon>Metazoa</taxon>
        <taxon>Spiralia</taxon>
        <taxon>Lophotrochozoa</taxon>
        <taxon>Mollusca</taxon>
        <taxon>Bivalvia</taxon>
        <taxon>Autobranchia</taxon>
        <taxon>Pteriomorphia</taxon>
        <taxon>Mytilida</taxon>
        <taxon>Mytiloidea</taxon>
        <taxon>Mytilidae</taxon>
        <taxon>Mytilinae</taxon>
        <taxon>Mytilus</taxon>
    </lineage>
</organism>
<comment type="caution">
    <text evidence="1">The sequence shown here is derived from an EMBL/GenBank/DDBJ whole genome shotgun (WGS) entry which is preliminary data.</text>
</comment>
<dbReference type="Proteomes" id="UP000596742">
    <property type="component" value="Unassembled WGS sequence"/>
</dbReference>
<accession>A0A8B6CWM9</accession>
<proteinExistence type="predicted"/>
<sequence length="129" mass="14033">MYPECSGVVLARIFVFVHTQGSTYNSIEAAVSDATREVNARRSGGLRQVQEATSGTNSLEGITSHSAVHVPKCARYHSQRQAPGLDKAISYAGDMAITATAKYAERLVHTFVITNFPYWISLFVGVVQP</sequence>
<gene>
    <name evidence="1" type="ORF">MGAL_10B024143</name>
</gene>
<evidence type="ECO:0000313" key="2">
    <source>
        <dbReference type="Proteomes" id="UP000596742"/>
    </source>
</evidence>
<dbReference type="AlphaFoldDB" id="A0A8B6CWM9"/>